<evidence type="ECO:0000313" key="2">
    <source>
        <dbReference type="EMBL" id="MEI4830677.1"/>
    </source>
</evidence>
<comment type="caution">
    <text evidence="2">The sequence shown here is derived from an EMBL/GenBank/DDBJ whole genome shotgun (WGS) entry which is preliminary data.</text>
</comment>
<accession>A0ABU8FXR1</accession>
<name>A0ABU8FXR1_9BACI</name>
<feature type="region of interest" description="Disordered" evidence="1">
    <location>
        <begin position="233"/>
        <end position="255"/>
    </location>
</feature>
<organism evidence="2 3">
    <name type="scientific">Bacillus yunxiaonensis</name>
    <dbReference type="NCBI Taxonomy" id="3127665"/>
    <lineage>
        <taxon>Bacteria</taxon>
        <taxon>Bacillati</taxon>
        <taxon>Bacillota</taxon>
        <taxon>Bacilli</taxon>
        <taxon>Bacillales</taxon>
        <taxon>Bacillaceae</taxon>
        <taxon>Bacillus</taxon>
    </lineage>
</organism>
<evidence type="ECO:0000256" key="1">
    <source>
        <dbReference type="SAM" id="MobiDB-lite"/>
    </source>
</evidence>
<reference evidence="2 3" key="1">
    <citation type="submission" date="2024-01" db="EMBL/GenBank/DDBJ databases">
        <title>Seven novel Bacillus-like species.</title>
        <authorList>
            <person name="Liu G."/>
        </authorList>
    </citation>
    <scope>NUCLEOTIDE SEQUENCE [LARGE SCALE GENOMIC DNA]</scope>
    <source>
        <strain evidence="2 3">FJAT-53711</strain>
    </source>
</reference>
<feature type="compositionally biased region" description="Basic residues" evidence="1">
    <location>
        <begin position="235"/>
        <end position="255"/>
    </location>
</feature>
<proteinExistence type="predicted"/>
<evidence type="ECO:0000313" key="3">
    <source>
        <dbReference type="Proteomes" id="UP001367922"/>
    </source>
</evidence>
<dbReference type="Proteomes" id="UP001367922">
    <property type="component" value="Unassembled WGS sequence"/>
</dbReference>
<dbReference type="EMBL" id="JBAWSV010000004">
    <property type="protein sequence ID" value="MEI4830677.1"/>
    <property type="molecule type" value="Genomic_DNA"/>
</dbReference>
<protein>
    <recommendedName>
        <fullName evidence="4">GIY-YIG nuclease family protein</fullName>
    </recommendedName>
</protein>
<keyword evidence="3" id="KW-1185">Reference proteome</keyword>
<gene>
    <name evidence="2" type="ORF">WAX78_14580</name>
</gene>
<dbReference type="RefSeq" id="WP_336482988.1">
    <property type="nucleotide sequence ID" value="NZ_JBAWSV010000004.1"/>
</dbReference>
<evidence type="ECO:0008006" key="4">
    <source>
        <dbReference type="Google" id="ProtNLM"/>
    </source>
</evidence>
<sequence length="255" mass="30370">MEFGIDLPKELIYKGYSNQSITLNIPKPQHVKWSLVEKTIPSEMLGIYVVFDKVAEDEDDWFTPNPLNNLHERNRRCLYVGEGQIRNRLTNKKNKYRPYAGEVIYYEVPNIEDRKLFERLLIKHFRPIFNKDGFALPHQALKKYWRDRDKLEKSVVSNIAETLKDMERPAEGKVLFDYIYTKYNWPLNYINEVINQASACNNHQQALANNPAFQDYLEILEEFDFDTYYKTLQPKPKKASKPKSRKKSNKRRKKK</sequence>